<evidence type="ECO:0000256" key="1">
    <source>
        <dbReference type="SAM" id="Phobius"/>
    </source>
</evidence>
<dbReference type="Proteomes" id="UP000178344">
    <property type="component" value="Unassembled WGS sequence"/>
</dbReference>
<feature type="domain" description="DUF8128" evidence="2">
    <location>
        <begin position="73"/>
        <end position="417"/>
    </location>
</feature>
<organism evidence="3 4">
    <name type="scientific">Candidatus Kaiserbacteria bacterium RIFCSPHIGHO2_01_FULL_49_13</name>
    <dbReference type="NCBI Taxonomy" id="1798477"/>
    <lineage>
        <taxon>Bacteria</taxon>
        <taxon>Candidatus Kaiseribacteriota</taxon>
    </lineage>
</organism>
<comment type="caution">
    <text evidence="3">The sequence shown here is derived from an EMBL/GenBank/DDBJ whole genome shotgun (WGS) entry which is preliminary data.</text>
</comment>
<sequence>MAESKFGVSVAGMALAFLAVFIGVLVQIAPEFLQGALRVLFILAPVWLPILLALIFWRLWIKYLRMRFIHTQKYSVLEIRIPREIRKSPLAMEAVLSGLHISIGETTFVARNFEGKVRTWYSFELVSIDGNIHFFIWTRDFFKELIKSQIYAQYPEVEVHEVEDYTKAVPFDLARYSYWGCDFKLNEPDPYPIKTYIDYGLDNPAAKEEEKTNPLASVIEFLGSLPKGHQVWLQILAQTHKGPKKWPWSKRHGVKEQAEAIVEGILKKSSERTQKITGPDEDEHGMRTMTLTEGEREKIKALDRSVSKLAFDAGVRGIYLAEKDKFNPIFLVGLLGVWKQFGSAHLNGFTITRYMAAFDYPWQDFRQIRQNRAKRHIYEAYRLRSWFHEPYKTPSYVLNTEELATIFHFPGEVVKTPTAPRIPSRRAEPPANLPT</sequence>
<gene>
    <name evidence="3" type="ORF">A2671_00950</name>
</gene>
<keyword evidence="1" id="KW-1133">Transmembrane helix</keyword>
<accession>A0A1F6CFL2</accession>
<proteinExistence type="predicted"/>
<dbReference type="EMBL" id="MFKQ01000002">
    <property type="protein sequence ID" value="OGG47791.1"/>
    <property type="molecule type" value="Genomic_DNA"/>
</dbReference>
<reference evidence="3 4" key="1">
    <citation type="journal article" date="2016" name="Nat. Commun.">
        <title>Thousands of microbial genomes shed light on interconnected biogeochemical processes in an aquifer system.</title>
        <authorList>
            <person name="Anantharaman K."/>
            <person name="Brown C.T."/>
            <person name="Hug L.A."/>
            <person name="Sharon I."/>
            <person name="Castelle C.J."/>
            <person name="Probst A.J."/>
            <person name="Thomas B.C."/>
            <person name="Singh A."/>
            <person name="Wilkins M.J."/>
            <person name="Karaoz U."/>
            <person name="Brodie E.L."/>
            <person name="Williams K.H."/>
            <person name="Hubbard S.S."/>
            <person name="Banfield J.F."/>
        </authorList>
    </citation>
    <scope>NUCLEOTIDE SEQUENCE [LARGE SCALE GENOMIC DNA]</scope>
</reference>
<evidence type="ECO:0000313" key="4">
    <source>
        <dbReference type="Proteomes" id="UP000178344"/>
    </source>
</evidence>
<keyword evidence="1" id="KW-0472">Membrane</keyword>
<protein>
    <recommendedName>
        <fullName evidence="2">DUF8128 domain-containing protein</fullName>
    </recommendedName>
</protein>
<keyword evidence="1" id="KW-0812">Transmembrane</keyword>
<feature type="transmembrane region" description="Helical" evidence="1">
    <location>
        <begin position="35"/>
        <end position="57"/>
    </location>
</feature>
<dbReference type="AlphaFoldDB" id="A0A1F6CFL2"/>
<dbReference type="Pfam" id="PF26449">
    <property type="entry name" value="DUF8128"/>
    <property type="match status" value="1"/>
</dbReference>
<name>A0A1F6CFL2_9BACT</name>
<feature type="transmembrane region" description="Helical" evidence="1">
    <location>
        <begin position="7"/>
        <end position="29"/>
    </location>
</feature>
<evidence type="ECO:0000313" key="3">
    <source>
        <dbReference type="EMBL" id="OGG47791.1"/>
    </source>
</evidence>
<evidence type="ECO:0000259" key="2">
    <source>
        <dbReference type="Pfam" id="PF26449"/>
    </source>
</evidence>
<dbReference type="InterPro" id="IPR058441">
    <property type="entry name" value="DUF8128"/>
</dbReference>